<keyword evidence="10" id="KW-1185">Reference proteome</keyword>
<dbReference type="InterPro" id="IPR010971">
    <property type="entry name" value="UbiH/COQ6"/>
</dbReference>
<dbReference type="InterPro" id="IPR051205">
    <property type="entry name" value="UbiH/COQ6_monooxygenase"/>
</dbReference>
<evidence type="ECO:0000256" key="6">
    <source>
        <dbReference type="ARBA" id="ARBA00023002"/>
    </source>
</evidence>
<dbReference type="AlphaFoldDB" id="A0A0B8NRG2"/>
<evidence type="ECO:0000256" key="5">
    <source>
        <dbReference type="ARBA" id="ARBA00022827"/>
    </source>
</evidence>
<dbReference type="GO" id="GO:0006744">
    <property type="term" value="P:ubiquinone biosynthetic process"/>
    <property type="evidence" value="ECO:0007669"/>
    <property type="project" value="UniProtKB-UniPathway"/>
</dbReference>
<proteinExistence type="inferred from homology"/>
<dbReference type="InterPro" id="IPR011295">
    <property type="entry name" value="UbiH"/>
</dbReference>
<feature type="domain" description="FAD-binding" evidence="8">
    <location>
        <begin position="3"/>
        <end position="333"/>
    </location>
</feature>
<dbReference type="SUPFAM" id="SSF51905">
    <property type="entry name" value="FAD/NAD(P)-binding domain"/>
    <property type="match status" value="1"/>
</dbReference>
<name>A0A0B8NRG2_9VIBR</name>
<organism evidence="9 10">
    <name type="scientific">Vibrio ishigakensis</name>
    <dbReference type="NCBI Taxonomy" id="1481914"/>
    <lineage>
        <taxon>Bacteria</taxon>
        <taxon>Pseudomonadati</taxon>
        <taxon>Pseudomonadota</taxon>
        <taxon>Gammaproteobacteria</taxon>
        <taxon>Vibrionales</taxon>
        <taxon>Vibrionaceae</taxon>
        <taxon>Vibrio</taxon>
    </lineage>
</organism>
<dbReference type="NCBIfam" id="NF004356">
    <property type="entry name" value="PRK05732.1"/>
    <property type="match status" value="1"/>
</dbReference>
<reference evidence="9 10" key="2">
    <citation type="submission" date="2015-01" db="EMBL/GenBank/DDBJ databases">
        <authorList>
            <consortium name="NBRP consortium"/>
            <person name="Sawabe T."/>
            <person name="Meirelles P."/>
            <person name="Feng G."/>
            <person name="Sayaka M."/>
            <person name="Hattori M."/>
            <person name="Ohkuma M."/>
        </authorList>
    </citation>
    <scope>NUCLEOTIDE SEQUENCE [LARGE SCALE GENOMIC DNA]</scope>
    <source>
        <strain evidence="10">JCM 19231</strain>
    </source>
</reference>
<evidence type="ECO:0000256" key="4">
    <source>
        <dbReference type="ARBA" id="ARBA00022630"/>
    </source>
</evidence>
<evidence type="ECO:0000313" key="10">
    <source>
        <dbReference type="Proteomes" id="UP000031671"/>
    </source>
</evidence>
<dbReference type="EMBL" id="BBRZ01000046">
    <property type="protein sequence ID" value="GAM57165.1"/>
    <property type="molecule type" value="Genomic_DNA"/>
</dbReference>
<dbReference type="PANTHER" id="PTHR43876">
    <property type="entry name" value="UBIQUINONE BIOSYNTHESIS MONOOXYGENASE COQ6, MITOCHONDRIAL"/>
    <property type="match status" value="1"/>
</dbReference>
<evidence type="ECO:0000256" key="2">
    <source>
        <dbReference type="ARBA" id="ARBA00004749"/>
    </source>
</evidence>
<comment type="similarity">
    <text evidence="3">Belongs to the UbiH/COQ6 family.</text>
</comment>
<evidence type="ECO:0000256" key="3">
    <source>
        <dbReference type="ARBA" id="ARBA00005349"/>
    </source>
</evidence>
<evidence type="ECO:0000256" key="7">
    <source>
        <dbReference type="ARBA" id="ARBA00023033"/>
    </source>
</evidence>
<comment type="pathway">
    <text evidence="2">Cofactor biosynthesis; ubiquinone biosynthesis.</text>
</comment>
<reference evidence="9 10" key="1">
    <citation type="submission" date="2015-01" db="EMBL/GenBank/DDBJ databases">
        <title>Vibrio sp. C1 JCM 19231 whole genome shotgun sequence.</title>
        <authorList>
            <person name="Sawabe T."/>
            <person name="Meirelles P."/>
            <person name="Feng G."/>
            <person name="Sayaka M."/>
            <person name="Hattori M."/>
            <person name="Ohkuma M."/>
        </authorList>
    </citation>
    <scope>NUCLEOTIDE SEQUENCE [LARGE SCALE GENOMIC DNA]</scope>
    <source>
        <strain evidence="10">JCM 19231</strain>
    </source>
</reference>
<dbReference type="Pfam" id="PF01494">
    <property type="entry name" value="FAD_binding_3"/>
    <property type="match status" value="1"/>
</dbReference>
<dbReference type="PROSITE" id="PS01304">
    <property type="entry name" value="UBIH"/>
    <property type="match status" value="1"/>
</dbReference>
<dbReference type="PRINTS" id="PR00420">
    <property type="entry name" value="RNGMNOXGNASE"/>
</dbReference>
<gene>
    <name evidence="9" type="ORF">JCM19231_3976</name>
</gene>
<dbReference type="GO" id="GO:0008681">
    <property type="term" value="F:2-octaprenyl-6-methoxyphenol hydroxylase activity"/>
    <property type="evidence" value="ECO:0007669"/>
    <property type="project" value="InterPro"/>
</dbReference>
<accession>A0A0B8NRG2</accession>
<dbReference type="NCBIfam" id="TIGR01988">
    <property type="entry name" value="Ubi-OHases"/>
    <property type="match status" value="1"/>
</dbReference>
<keyword evidence="6" id="KW-0560">Oxidoreductase</keyword>
<sequence length="388" mass="42878">MRFDVVISGAAMSGATLALALTRLAGKKVAVVDPHRPSKEHPGFDARSIALSYGTIELLKRFQLWDALEEQASPIRTIHVSDKGHFGQTGFEADAMNKPYLGSVVELEKVGQSYFQLLENEPEITLFCPDSVASVTQFQDKVEVGLSSGETLEAELLVAADGTRSKVAELLKIPNQIEELGQNALIANIELAEPHQGQAFERFTENGPLALLPMTQQRMSLVWCLDDAQLAQATQWDDETFLAQLQQAFGWRLGKLVKVGSRFSYPLSLYTRERTIHHRIAFVGNAAQTLHPIAGQGFNLGIRDVATLTEVIAQSTDVGSYRCLSEYRSAREDDRNATVGMTTGWFAFSQIIGRNSSWTKSRPNGLRYPDTGASMDNQQKFRIGKELV</sequence>
<dbReference type="Proteomes" id="UP000031671">
    <property type="component" value="Unassembled WGS sequence"/>
</dbReference>
<evidence type="ECO:0000256" key="1">
    <source>
        <dbReference type="ARBA" id="ARBA00001974"/>
    </source>
</evidence>
<dbReference type="InterPro" id="IPR036188">
    <property type="entry name" value="FAD/NAD-bd_sf"/>
</dbReference>
<evidence type="ECO:0000313" key="9">
    <source>
        <dbReference type="EMBL" id="GAM57165.1"/>
    </source>
</evidence>
<protein>
    <submittedName>
        <fullName evidence="9">2-octaprenyl-6-methoxyphenol hydroxylase</fullName>
    </submittedName>
</protein>
<dbReference type="NCBIfam" id="TIGR01984">
    <property type="entry name" value="UbiH"/>
    <property type="match status" value="1"/>
</dbReference>
<dbReference type="InterPro" id="IPR002938">
    <property type="entry name" value="FAD-bd"/>
</dbReference>
<evidence type="ECO:0000259" key="8">
    <source>
        <dbReference type="Pfam" id="PF01494"/>
    </source>
</evidence>
<dbReference type="PANTHER" id="PTHR43876:SF8">
    <property type="entry name" value="2-OCTAPRENYL-6-METHOXYPHENOL HYDROXYLASE"/>
    <property type="match status" value="1"/>
</dbReference>
<keyword evidence="7" id="KW-0503">Monooxygenase</keyword>
<keyword evidence="4" id="KW-0285">Flavoprotein</keyword>
<dbReference type="Gene3D" id="3.50.50.60">
    <property type="entry name" value="FAD/NAD(P)-binding domain"/>
    <property type="match status" value="2"/>
</dbReference>
<dbReference type="GO" id="GO:0071949">
    <property type="term" value="F:FAD binding"/>
    <property type="evidence" value="ECO:0007669"/>
    <property type="project" value="InterPro"/>
</dbReference>
<dbReference type="InterPro" id="IPR018168">
    <property type="entry name" value="Ubi_Hdrlase_CS"/>
</dbReference>
<keyword evidence="5" id="KW-0274">FAD</keyword>
<comment type="caution">
    <text evidence="9">The sequence shown here is derived from an EMBL/GenBank/DDBJ whole genome shotgun (WGS) entry which is preliminary data.</text>
</comment>
<comment type="cofactor">
    <cofactor evidence="1">
        <name>FAD</name>
        <dbReference type="ChEBI" id="CHEBI:57692"/>
    </cofactor>
</comment>
<dbReference type="UniPathway" id="UPA00232"/>